<keyword evidence="6" id="KW-0732">Signal</keyword>
<evidence type="ECO:0000256" key="2">
    <source>
        <dbReference type="ARBA" id="ARBA00022539"/>
    </source>
</evidence>
<reference evidence="8" key="1">
    <citation type="submission" date="2021-01" db="EMBL/GenBank/DDBJ databases">
        <authorList>
            <person name="Corre E."/>
            <person name="Pelletier E."/>
            <person name="Niang G."/>
            <person name="Scheremetjew M."/>
            <person name="Finn R."/>
            <person name="Kale V."/>
            <person name="Holt S."/>
            <person name="Cochrane G."/>
            <person name="Meng A."/>
            <person name="Brown T."/>
            <person name="Cohen L."/>
        </authorList>
    </citation>
    <scope>NUCLEOTIDE SEQUENCE</scope>
    <source>
        <strain evidence="8">SL-175</strain>
    </source>
</reference>
<keyword evidence="5" id="KW-1133">Transmembrane helix</keyword>
<dbReference type="EC" id="2.3.2.15" evidence="1"/>
<feature type="domain" description="Peptidase C83" evidence="7">
    <location>
        <begin position="33"/>
        <end position="278"/>
    </location>
</feature>
<evidence type="ECO:0000256" key="1">
    <source>
        <dbReference type="ARBA" id="ARBA00012468"/>
    </source>
</evidence>
<dbReference type="SUPFAM" id="SSF54001">
    <property type="entry name" value="Cysteine proteinases"/>
    <property type="match status" value="1"/>
</dbReference>
<feature type="transmembrane region" description="Helical" evidence="5">
    <location>
        <begin position="352"/>
        <end position="377"/>
    </location>
</feature>
<dbReference type="InterPro" id="IPR040409">
    <property type="entry name" value="PCS-like"/>
</dbReference>
<dbReference type="InterPro" id="IPR007719">
    <property type="entry name" value="PCS_N"/>
</dbReference>
<gene>
    <name evidence="8" type="ORF">MANT1106_LOCUS21792</name>
</gene>
<keyword evidence="2" id="KW-0104">Cadmium</keyword>
<dbReference type="AlphaFoldDB" id="A0A7S0T5R7"/>
<dbReference type="GO" id="GO:0010038">
    <property type="term" value="P:response to metal ion"/>
    <property type="evidence" value="ECO:0007669"/>
    <property type="project" value="InterPro"/>
</dbReference>
<dbReference type="PANTHER" id="PTHR33447:SF20">
    <property type="entry name" value="GLUTATHIONE GAMMA-GLUTAMYLCYSTEINYLTRANSFERASE"/>
    <property type="match status" value="1"/>
</dbReference>
<feature type="chain" id="PRO_5030598551" description="glutathione gamma-glutamylcysteinyltransferase" evidence="6">
    <location>
        <begin position="23"/>
        <end position="398"/>
    </location>
</feature>
<dbReference type="Pfam" id="PF05023">
    <property type="entry name" value="Phytochelatin"/>
    <property type="match status" value="1"/>
</dbReference>
<dbReference type="Gene3D" id="3.90.70.30">
    <property type="entry name" value="Phytochelatin synthase, N-terminal domain"/>
    <property type="match status" value="1"/>
</dbReference>
<evidence type="ECO:0000256" key="6">
    <source>
        <dbReference type="SAM" id="SignalP"/>
    </source>
</evidence>
<evidence type="ECO:0000259" key="7">
    <source>
        <dbReference type="PROSITE" id="PS51443"/>
    </source>
</evidence>
<dbReference type="PANTHER" id="PTHR33447">
    <property type="entry name" value="GLUTATHIONE GAMMA-GLUTAMYLCYSTEINYLTRANSFERASE"/>
    <property type="match status" value="1"/>
</dbReference>
<evidence type="ECO:0000256" key="4">
    <source>
        <dbReference type="ARBA" id="ARBA00022723"/>
    </source>
</evidence>
<evidence type="ECO:0000256" key="3">
    <source>
        <dbReference type="ARBA" id="ARBA00022679"/>
    </source>
</evidence>
<evidence type="ECO:0000313" key="8">
    <source>
        <dbReference type="EMBL" id="CAD8722577.1"/>
    </source>
</evidence>
<dbReference type="InterPro" id="IPR038156">
    <property type="entry name" value="PCS_N_sf"/>
</dbReference>
<dbReference type="GO" id="GO:0016756">
    <property type="term" value="F:glutathione gamma-glutamylcysteinyltransferase activity"/>
    <property type="evidence" value="ECO:0007669"/>
    <property type="project" value="UniProtKB-EC"/>
</dbReference>
<keyword evidence="3" id="KW-0808">Transferase</keyword>
<organism evidence="8">
    <name type="scientific">Mantoniella antarctica</name>
    <dbReference type="NCBI Taxonomy" id="81844"/>
    <lineage>
        <taxon>Eukaryota</taxon>
        <taxon>Viridiplantae</taxon>
        <taxon>Chlorophyta</taxon>
        <taxon>Mamiellophyceae</taxon>
        <taxon>Mamiellales</taxon>
        <taxon>Mamiellaceae</taxon>
        <taxon>Mantoniella</taxon>
    </lineage>
</organism>
<protein>
    <recommendedName>
        <fullName evidence="1">glutathione gamma-glutamylcysteinyltransferase</fullName>
        <ecNumber evidence="1">2.3.2.15</ecNumber>
    </recommendedName>
</protein>
<keyword evidence="5" id="KW-0472">Membrane</keyword>
<name>A0A7S0T5R7_9CHLO</name>
<evidence type="ECO:0000256" key="5">
    <source>
        <dbReference type="SAM" id="Phobius"/>
    </source>
</evidence>
<feature type="signal peptide" evidence="6">
    <location>
        <begin position="1"/>
        <end position="22"/>
    </location>
</feature>
<dbReference type="GO" id="GO:0046872">
    <property type="term" value="F:metal ion binding"/>
    <property type="evidence" value="ECO:0007669"/>
    <property type="project" value="UniProtKB-KW"/>
</dbReference>
<dbReference type="InterPro" id="IPR038765">
    <property type="entry name" value="Papain-like_cys_pep_sf"/>
</dbReference>
<dbReference type="GO" id="GO:0046938">
    <property type="term" value="P:phytochelatin biosynthetic process"/>
    <property type="evidence" value="ECO:0007669"/>
    <property type="project" value="InterPro"/>
</dbReference>
<keyword evidence="5" id="KW-0812">Transmembrane</keyword>
<keyword evidence="4" id="KW-0479">Metal-binding</keyword>
<sequence>MGLLKGLCAMALVLQLLETVAAAHHLAAMVAGLGPGLVRRSLLPVPHQDVILNSSEGIQLLRVASHALPWHQLSLHFETQRNQAFCSAATSVTILNALGGDGLAAPTDGFYKPFPYFTQRTLFNNACVNKVATHEAGIAMSVKFLAMHGATLHEWQAYLACFTGEAGINHTHASTASADAFRRDVIAAFAASVDSSSRPVRYVGINFHRSEVGEIGGGHMSPIGAYDAATDRVLVMDVSRYKYPPVWTKLEAVYRAMNTTDGASGRSRGWVVVGGSGDSMSRSGGRDTGSDADSDIGAADAVAAALAARPACMAVAGESDWDAVMGCMRYPVVFAGGAGYSSSSGDSGGVSVGAAVLSALVCAVVGGAGVGGAWYYVERQRDAKFRRHAVMDQDFEDI</sequence>
<dbReference type="PROSITE" id="PS51443">
    <property type="entry name" value="PCS"/>
    <property type="match status" value="1"/>
</dbReference>
<accession>A0A7S0T5R7</accession>
<dbReference type="EMBL" id="HBFC01036647">
    <property type="protein sequence ID" value="CAD8722577.1"/>
    <property type="molecule type" value="Transcribed_RNA"/>
</dbReference>
<proteinExistence type="predicted"/>